<evidence type="ECO:0000256" key="1">
    <source>
        <dbReference type="SAM" id="SignalP"/>
    </source>
</evidence>
<dbReference type="RefSeq" id="WP_150973345.1">
    <property type="nucleotide sequence ID" value="NZ_VZDO01000023.1"/>
</dbReference>
<evidence type="ECO:0000313" key="2">
    <source>
        <dbReference type="EMBL" id="KAB0676407.1"/>
    </source>
</evidence>
<sequence>MASKLIPVVATALLASAVAAPNAVEKAEAAPVLGRLVVSVSGLQPRTGSVMVALFDGRKRFPSVGGQVAGRRVAVTGASTAEAVFDGIPQGRYAVAVFYDRNNNGKLDTRLGAIPVEPLGFSNGAKVGLFGPPAYEDAAFDLASTERTIRIAVR</sequence>
<dbReference type="EMBL" id="VZDO01000023">
    <property type="protein sequence ID" value="KAB0676407.1"/>
    <property type="molecule type" value="Genomic_DNA"/>
</dbReference>
<comment type="caution">
    <text evidence="2">The sequence shown here is derived from an EMBL/GenBank/DDBJ whole genome shotgun (WGS) entry which is preliminary data.</text>
</comment>
<protein>
    <submittedName>
        <fullName evidence="2">DUF2141 domain-containing protein</fullName>
    </submittedName>
</protein>
<keyword evidence="1" id="KW-0732">Signal</keyword>
<feature type="signal peptide" evidence="1">
    <location>
        <begin position="1"/>
        <end position="19"/>
    </location>
</feature>
<dbReference type="AlphaFoldDB" id="A0A7V7PKV5"/>
<dbReference type="InterPro" id="IPR018673">
    <property type="entry name" value="DUF2141"/>
</dbReference>
<dbReference type="Pfam" id="PF09912">
    <property type="entry name" value="DUF2141"/>
    <property type="match status" value="1"/>
</dbReference>
<keyword evidence="3" id="KW-1185">Reference proteome</keyword>
<proteinExistence type="predicted"/>
<accession>A0A7V7PKV5</accession>
<feature type="chain" id="PRO_5031246205" evidence="1">
    <location>
        <begin position="20"/>
        <end position="154"/>
    </location>
</feature>
<name>A0A7V7PKV5_9HYPH</name>
<reference evidence="2 3" key="1">
    <citation type="submission" date="2019-09" db="EMBL/GenBank/DDBJ databases">
        <title>YIM 132180 draft genome.</title>
        <authorList>
            <person name="Zhang K."/>
        </authorList>
    </citation>
    <scope>NUCLEOTIDE SEQUENCE [LARGE SCALE GENOMIC DNA]</scope>
    <source>
        <strain evidence="2 3">YIM 132180</strain>
    </source>
</reference>
<gene>
    <name evidence="2" type="ORF">F6X38_21155</name>
</gene>
<dbReference type="Proteomes" id="UP000432089">
    <property type="component" value="Unassembled WGS sequence"/>
</dbReference>
<evidence type="ECO:0000313" key="3">
    <source>
        <dbReference type="Proteomes" id="UP000432089"/>
    </source>
</evidence>
<organism evidence="2 3">
    <name type="scientific">Plantimonas leprariae</name>
    <dbReference type="NCBI Taxonomy" id="2615207"/>
    <lineage>
        <taxon>Bacteria</taxon>
        <taxon>Pseudomonadati</taxon>
        <taxon>Pseudomonadota</taxon>
        <taxon>Alphaproteobacteria</taxon>
        <taxon>Hyphomicrobiales</taxon>
        <taxon>Aurantimonadaceae</taxon>
        <taxon>Plantimonas</taxon>
    </lineage>
</organism>